<dbReference type="InterPro" id="IPR019701">
    <property type="entry name" value="Phage_P22_NinX"/>
</dbReference>
<accession>A0ABT6AHG3</accession>
<dbReference type="RefSeq" id="WP_276263759.1">
    <property type="nucleotide sequence ID" value="NZ_JARJLM010000061.1"/>
</dbReference>
<keyword evidence="2" id="KW-1185">Reference proteome</keyword>
<protein>
    <submittedName>
        <fullName evidence="1">DUF2591 family protein</fullName>
    </submittedName>
</protein>
<sequence length="117" mass="12501">MSCNERGTTVKVSEIEGPLLDYWAAMAEWGSASVVDGDVMGASGSEWAGRTFSPSTSWVQGGPIMERDRIKLLPPEADRLVWLAEVGAARGLGVTPLIAAMRAFVTSKFGEQVPDES</sequence>
<comment type="caution">
    <text evidence="1">The sequence shown here is derived from an EMBL/GenBank/DDBJ whole genome shotgun (WGS) entry which is preliminary data.</text>
</comment>
<dbReference type="Pfam" id="PF10765">
    <property type="entry name" value="Phage_P22_NinX"/>
    <property type="match status" value="1"/>
</dbReference>
<dbReference type="EMBL" id="JARJLM010000061">
    <property type="protein sequence ID" value="MDF3832042.1"/>
    <property type="molecule type" value="Genomic_DNA"/>
</dbReference>
<evidence type="ECO:0000313" key="2">
    <source>
        <dbReference type="Proteomes" id="UP001216674"/>
    </source>
</evidence>
<reference evidence="1 2" key="1">
    <citation type="submission" date="2023-03" db="EMBL/GenBank/DDBJ databases">
        <title>Draft assemblies of triclosan tolerant bacteria isolated from returned activated sludge.</title>
        <authorList>
            <person name="Van Hamelsveld S."/>
        </authorList>
    </citation>
    <scope>NUCLEOTIDE SEQUENCE [LARGE SCALE GENOMIC DNA]</scope>
    <source>
        <strain evidence="1 2">GW210010_S58</strain>
    </source>
</reference>
<name>A0ABT6AHG3_9BURK</name>
<gene>
    <name evidence="1" type="ORF">P3W85_03605</name>
</gene>
<proteinExistence type="predicted"/>
<evidence type="ECO:0000313" key="1">
    <source>
        <dbReference type="EMBL" id="MDF3832042.1"/>
    </source>
</evidence>
<organism evidence="1 2">
    <name type="scientific">Cupriavidus basilensis</name>
    <dbReference type="NCBI Taxonomy" id="68895"/>
    <lineage>
        <taxon>Bacteria</taxon>
        <taxon>Pseudomonadati</taxon>
        <taxon>Pseudomonadota</taxon>
        <taxon>Betaproteobacteria</taxon>
        <taxon>Burkholderiales</taxon>
        <taxon>Burkholderiaceae</taxon>
        <taxon>Cupriavidus</taxon>
    </lineage>
</organism>
<dbReference type="Proteomes" id="UP001216674">
    <property type="component" value="Unassembled WGS sequence"/>
</dbReference>